<feature type="transmembrane region" description="Helical" evidence="5">
    <location>
        <begin position="210"/>
        <end position="232"/>
    </location>
</feature>
<protein>
    <submittedName>
        <fullName evidence="7">O-antigen ligase</fullName>
    </submittedName>
</protein>
<dbReference type="STRING" id="686624.SAMN04488242_2959"/>
<dbReference type="GO" id="GO:0016020">
    <property type="term" value="C:membrane"/>
    <property type="evidence" value="ECO:0007669"/>
    <property type="project" value="UniProtKB-SubCell"/>
</dbReference>
<dbReference type="OrthoDB" id="5243524at2"/>
<dbReference type="RefSeq" id="WP_093253860.1">
    <property type="nucleotide sequence ID" value="NZ_FNGP01000007.1"/>
</dbReference>
<feature type="transmembrane region" description="Helical" evidence="5">
    <location>
        <begin position="445"/>
        <end position="473"/>
    </location>
</feature>
<keyword evidence="7" id="KW-0436">Ligase</keyword>
<feature type="transmembrane region" description="Helical" evidence="5">
    <location>
        <begin position="354"/>
        <end position="375"/>
    </location>
</feature>
<gene>
    <name evidence="7" type="ORF">SAMN04488242_2959</name>
</gene>
<dbReference type="AlphaFoldDB" id="A0A1G9N806"/>
<evidence type="ECO:0000313" key="7">
    <source>
        <dbReference type="EMBL" id="SDL82608.1"/>
    </source>
</evidence>
<evidence type="ECO:0000259" key="6">
    <source>
        <dbReference type="Pfam" id="PF04932"/>
    </source>
</evidence>
<keyword evidence="3 5" id="KW-1133">Transmembrane helix</keyword>
<keyword evidence="2 5" id="KW-0812">Transmembrane</keyword>
<dbReference type="EMBL" id="FNGP01000007">
    <property type="protein sequence ID" value="SDL82608.1"/>
    <property type="molecule type" value="Genomic_DNA"/>
</dbReference>
<feature type="transmembrane region" description="Helical" evidence="5">
    <location>
        <begin position="244"/>
        <end position="262"/>
    </location>
</feature>
<name>A0A1G9N806_9ACTN</name>
<dbReference type="PANTHER" id="PTHR37422:SF13">
    <property type="entry name" value="LIPOPOLYSACCHARIDE BIOSYNTHESIS PROTEIN PA4999-RELATED"/>
    <property type="match status" value="1"/>
</dbReference>
<evidence type="ECO:0000256" key="1">
    <source>
        <dbReference type="ARBA" id="ARBA00004141"/>
    </source>
</evidence>
<reference evidence="7 8" key="1">
    <citation type="submission" date="2016-10" db="EMBL/GenBank/DDBJ databases">
        <authorList>
            <person name="de Groot N.N."/>
        </authorList>
    </citation>
    <scope>NUCLEOTIDE SEQUENCE [LARGE SCALE GENOMIC DNA]</scope>
    <source>
        <strain evidence="7 8">CGMCC 1.9159</strain>
    </source>
</reference>
<dbReference type="InterPro" id="IPR051533">
    <property type="entry name" value="WaaL-like"/>
</dbReference>
<feature type="transmembrane region" description="Helical" evidence="5">
    <location>
        <begin position="12"/>
        <end position="31"/>
    </location>
</feature>
<feature type="transmembrane region" description="Helical" evidence="5">
    <location>
        <begin position="554"/>
        <end position="576"/>
    </location>
</feature>
<feature type="transmembrane region" description="Helical" evidence="5">
    <location>
        <begin position="171"/>
        <end position="190"/>
    </location>
</feature>
<keyword evidence="4 5" id="KW-0472">Membrane</keyword>
<dbReference type="PANTHER" id="PTHR37422">
    <property type="entry name" value="TEICHURONIC ACID BIOSYNTHESIS PROTEIN TUAE"/>
    <property type="match status" value="1"/>
</dbReference>
<dbReference type="Pfam" id="PF04932">
    <property type="entry name" value="Wzy_C"/>
    <property type="match status" value="1"/>
</dbReference>
<comment type="subcellular location">
    <subcellularLocation>
        <location evidence="1">Membrane</location>
        <topology evidence="1">Multi-pass membrane protein</topology>
    </subcellularLocation>
</comment>
<feature type="transmembrane region" description="Helical" evidence="5">
    <location>
        <begin position="479"/>
        <end position="500"/>
    </location>
</feature>
<feature type="transmembrane region" description="Helical" evidence="5">
    <location>
        <begin position="620"/>
        <end position="639"/>
    </location>
</feature>
<keyword evidence="8" id="KW-1185">Reference proteome</keyword>
<evidence type="ECO:0000313" key="8">
    <source>
        <dbReference type="Proteomes" id="UP000199475"/>
    </source>
</evidence>
<dbReference type="Proteomes" id="UP000199475">
    <property type="component" value="Unassembled WGS sequence"/>
</dbReference>
<feature type="transmembrane region" description="Helical" evidence="5">
    <location>
        <begin position="414"/>
        <end position="433"/>
    </location>
</feature>
<dbReference type="InterPro" id="IPR007016">
    <property type="entry name" value="O-antigen_ligase-rel_domated"/>
</dbReference>
<feature type="transmembrane region" description="Helical" evidence="5">
    <location>
        <begin position="525"/>
        <end position="548"/>
    </location>
</feature>
<evidence type="ECO:0000256" key="5">
    <source>
        <dbReference type="SAM" id="Phobius"/>
    </source>
</evidence>
<dbReference type="GO" id="GO:0016874">
    <property type="term" value="F:ligase activity"/>
    <property type="evidence" value="ECO:0007669"/>
    <property type="project" value="UniProtKB-KW"/>
</dbReference>
<sequence length="649" mass="69046">MGLRRLGRGSLPGWAVLWVGLALTLGAALIIPAHAPPQYQSTARLLLLLPPDARSTEVNPYLNLPNGLIVLSMLVAQVPDGDAARDAMAAEGLESQFEVGLDPSRPVVTLSVEGTDPDDVVRTRDWLVALLEAELLRVQTEEGAPARHVADTYSILAEPSADRIQGDPLRASAGFVAAGTVLSVLAALAVERRRSSPVPDFTTPETGGFFPAWMFVALFAVLLLVIPTRLVVGPIGAPGAPANLLALGGLLWWTAATLGGQLRRFDLSPLRLGVGLLVGVTLLSYAFGHVQGWYQPADVRPRYGARNWRLADVPEMTEVAVSASDRGLLALAGWVGIALVTAEGIRTWREMHRVLVWLVGAATVAAAIGVVQYFTGFNAATLIDLPGLSASAEFGRGIARSDLVRVVSTSTHPIELGVVMACLLPIALHVGLYSKRLIGWLPTLMVGLATLMTVSRSGIVVAAVALVVLFLGWPNRWRMMALLALPVMGLVGPVALPGLLGTIRSLFTNLGDDPSITGRTDDYDLVFRLIGEHPLFGLGLFTFVPMVYRTIDNQALVLLLEIGVVGTLAFFALVLVGVGQGISVHRRGRDDQERHAGLAVTASLAGVVTSYITFDALGFRQVAGLTFLFLGLAGALWGLTRQVERTHHG</sequence>
<evidence type="ECO:0000256" key="2">
    <source>
        <dbReference type="ARBA" id="ARBA00022692"/>
    </source>
</evidence>
<proteinExistence type="predicted"/>
<feature type="domain" description="O-antigen ligase-related" evidence="6">
    <location>
        <begin position="444"/>
        <end position="571"/>
    </location>
</feature>
<evidence type="ECO:0000256" key="3">
    <source>
        <dbReference type="ARBA" id="ARBA00022989"/>
    </source>
</evidence>
<accession>A0A1G9N806</accession>
<evidence type="ECO:0000256" key="4">
    <source>
        <dbReference type="ARBA" id="ARBA00023136"/>
    </source>
</evidence>
<feature type="transmembrane region" description="Helical" evidence="5">
    <location>
        <begin position="596"/>
        <end position="614"/>
    </location>
</feature>
<feature type="transmembrane region" description="Helical" evidence="5">
    <location>
        <begin position="274"/>
        <end position="294"/>
    </location>
</feature>
<organism evidence="7 8">
    <name type="scientific">Tessaracoccus oleiagri</name>
    <dbReference type="NCBI Taxonomy" id="686624"/>
    <lineage>
        <taxon>Bacteria</taxon>
        <taxon>Bacillati</taxon>
        <taxon>Actinomycetota</taxon>
        <taxon>Actinomycetes</taxon>
        <taxon>Propionibacteriales</taxon>
        <taxon>Propionibacteriaceae</taxon>
        <taxon>Tessaracoccus</taxon>
    </lineage>
</organism>